<keyword evidence="1" id="KW-0472">Membrane</keyword>
<dbReference type="AlphaFoldDB" id="A0AAE2SC53"/>
<proteinExistence type="predicted"/>
<name>A0AAE2SC53_9BACT</name>
<evidence type="ECO:0000313" key="3">
    <source>
        <dbReference type="Proteomes" id="UP000634206"/>
    </source>
</evidence>
<keyword evidence="1" id="KW-0812">Transmembrane</keyword>
<dbReference type="RefSeq" id="WP_309490351.1">
    <property type="nucleotide sequence ID" value="NZ_JAENIG010000008.1"/>
</dbReference>
<organism evidence="2 3">
    <name type="scientific">Oceaniferula flava</name>
    <dbReference type="NCBI Taxonomy" id="2800421"/>
    <lineage>
        <taxon>Bacteria</taxon>
        <taxon>Pseudomonadati</taxon>
        <taxon>Verrucomicrobiota</taxon>
        <taxon>Verrucomicrobiia</taxon>
        <taxon>Verrucomicrobiales</taxon>
        <taxon>Verrucomicrobiaceae</taxon>
        <taxon>Oceaniferula</taxon>
    </lineage>
</organism>
<gene>
    <name evidence="2" type="ORF">JIN83_12255</name>
</gene>
<keyword evidence="1" id="KW-1133">Transmembrane helix</keyword>
<accession>A0AAE2SC53</accession>
<comment type="caution">
    <text evidence="2">The sequence shown here is derived from an EMBL/GenBank/DDBJ whole genome shotgun (WGS) entry which is preliminary data.</text>
</comment>
<evidence type="ECO:0000313" key="2">
    <source>
        <dbReference type="EMBL" id="MBK1855738.1"/>
    </source>
</evidence>
<dbReference type="Proteomes" id="UP000634206">
    <property type="component" value="Unassembled WGS sequence"/>
</dbReference>
<reference evidence="2" key="1">
    <citation type="submission" date="2021-01" db="EMBL/GenBank/DDBJ databases">
        <title>Modified the classification status of verrucomicrobia.</title>
        <authorList>
            <person name="Feng X."/>
        </authorList>
    </citation>
    <scope>NUCLEOTIDE SEQUENCE</scope>
    <source>
        <strain evidence="2">5K15</strain>
    </source>
</reference>
<evidence type="ECO:0000256" key="1">
    <source>
        <dbReference type="SAM" id="Phobius"/>
    </source>
</evidence>
<dbReference type="EMBL" id="JAENIG010000008">
    <property type="protein sequence ID" value="MBK1855738.1"/>
    <property type="molecule type" value="Genomic_DNA"/>
</dbReference>
<feature type="transmembrane region" description="Helical" evidence="1">
    <location>
        <begin position="15"/>
        <end position="34"/>
    </location>
</feature>
<keyword evidence="3" id="KW-1185">Reference proteome</keyword>
<protein>
    <submittedName>
        <fullName evidence="2">Uncharacterized protein</fullName>
    </submittedName>
</protein>
<feature type="transmembrane region" description="Helical" evidence="1">
    <location>
        <begin position="90"/>
        <end position="108"/>
    </location>
</feature>
<sequence length="124" mass="13884">MKAPTHTSRSRNTRWFLFLNSAIAVVLVCAAVLMKNNSERFKGQSKIDRTYLAMTKAEQDSSTLQHGILHTEAARATAYRSVLNISNGTAMVWLLISVAFLMNAVFVFRMNRSHQLSLEEAHAA</sequence>